<evidence type="ECO:0000259" key="1">
    <source>
        <dbReference type="Pfam" id="PF26172"/>
    </source>
</evidence>
<proteinExistence type="predicted"/>
<feature type="domain" description="RNA-editing substrate-binding complex 8 protein HEAT repeats" evidence="1">
    <location>
        <begin position="50"/>
        <end position="413"/>
    </location>
</feature>
<feature type="non-terminal residue" evidence="2">
    <location>
        <position position="413"/>
    </location>
</feature>
<dbReference type="OMA" id="YGFKDWS"/>
<organism evidence="2 3">
    <name type="scientific">Bodo saltans</name>
    <name type="common">Flagellated protozoan</name>
    <dbReference type="NCBI Taxonomy" id="75058"/>
    <lineage>
        <taxon>Eukaryota</taxon>
        <taxon>Discoba</taxon>
        <taxon>Euglenozoa</taxon>
        <taxon>Kinetoplastea</taxon>
        <taxon>Metakinetoplastina</taxon>
        <taxon>Eubodonida</taxon>
        <taxon>Bodonidae</taxon>
        <taxon>Bodo</taxon>
    </lineage>
</organism>
<evidence type="ECO:0000313" key="3">
    <source>
        <dbReference type="Proteomes" id="UP000051952"/>
    </source>
</evidence>
<accession>A0A0S4KHA2</accession>
<keyword evidence="3" id="KW-1185">Reference proteome</keyword>
<evidence type="ECO:0000313" key="2">
    <source>
        <dbReference type="EMBL" id="CUI14336.1"/>
    </source>
</evidence>
<dbReference type="Proteomes" id="UP000051952">
    <property type="component" value="Unassembled WGS sequence"/>
</dbReference>
<dbReference type="Pfam" id="PF26172">
    <property type="entry name" value="RESC8"/>
    <property type="match status" value="1"/>
</dbReference>
<dbReference type="InterPro" id="IPR058977">
    <property type="entry name" value="RESC8_HEAT"/>
</dbReference>
<dbReference type="OrthoDB" id="278343at2759"/>
<name>A0A0S4KHA2_BODSA</name>
<dbReference type="AlphaFoldDB" id="A0A0S4KHA2"/>
<dbReference type="EMBL" id="CYKH01001011">
    <property type="protein sequence ID" value="CUI14336.1"/>
    <property type="molecule type" value="Genomic_DNA"/>
</dbReference>
<protein>
    <recommendedName>
        <fullName evidence="1">RNA-editing substrate-binding complex 8 protein HEAT repeats domain-containing protein</fullName>
    </recommendedName>
</protein>
<dbReference type="VEuPathDB" id="TriTrypDB:BSAL_85565"/>
<gene>
    <name evidence="2" type="ORF">BSAL_85565</name>
</gene>
<reference evidence="3" key="1">
    <citation type="submission" date="2015-09" db="EMBL/GenBank/DDBJ databases">
        <authorList>
            <consortium name="Pathogen Informatics"/>
        </authorList>
    </citation>
    <scope>NUCLEOTIDE SEQUENCE [LARGE SCALE GENOMIC DNA]</scope>
    <source>
        <strain evidence="3">Lake Konstanz</strain>
    </source>
</reference>
<sequence>MLQQIVPAVAAAAVSSSPAVASNFAPVSLFAPFASRPLEEIFRRVRLSLVEFNAQDVYQVCTVAYNMDSLGMMQDPEFMRGLHSAFQRSDQTVISPFQANLVADTFRKANIVAMPKELALPEEDAVSPESLLNVIRQMNITKTRDERKIEKVLMLMFPMLDEFTPSQLSLTISELSRIQCMDKQFMARLAKRVLQAADDLNTLDVSLIAMSLAFIPGIQHALLVQIFLLVEQRSTEFLPDDYINVLRGLNALGPKFMKVFTVLVERGLEKVESMDAVLLTNFMVCFVTMDYKNREHVDIFADALVELSEDLSERDLVQAFVAMQRLNLLSQSVFSALAAYALHYAKRMDPRNIAPVMDICSGVSYNSEILMKTLLDRAAELTRALTPAQLGDILEIICLYPPAREHPIVELFG</sequence>